<dbReference type="Proteomes" id="UP000023464">
    <property type="component" value="Unassembled WGS sequence"/>
</dbReference>
<dbReference type="EMBL" id="JFGV01000031">
    <property type="protein sequence ID" value="EYU15148.1"/>
    <property type="molecule type" value="Genomic_DNA"/>
</dbReference>
<reference evidence="1 2" key="1">
    <citation type="submission" date="2014-03" db="EMBL/GenBank/DDBJ databases">
        <title>Draft Genome of Photorhabdus luminescens BA1, an Egyptian Isolate.</title>
        <authorList>
            <person name="Ghazal S."/>
            <person name="Hurst S.G.IV."/>
            <person name="Morris K."/>
            <person name="Thomas K."/>
            <person name="Tisa L.S."/>
        </authorList>
    </citation>
    <scope>NUCLEOTIDE SEQUENCE [LARGE SCALE GENOMIC DNA]</scope>
    <source>
        <strain evidence="1 2">BA1</strain>
    </source>
</reference>
<gene>
    <name evidence="1" type="ORF">BA1DRAFT_02324</name>
</gene>
<organism evidence="1 2">
    <name type="scientific">Photorhabdus aegyptia</name>
    <dbReference type="NCBI Taxonomy" id="2805098"/>
    <lineage>
        <taxon>Bacteria</taxon>
        <taxon>Pseudomonadati</taxon>
        <taxon>Pseudomonadota</taxon>
        <taxon>Gammaproteobacteria</taxon>
        <taxon>Enterobacterales</taxon>
        <taxon>Morganellaceae</taxon>
        <taxon>Photorhabdus</taxon>
    </lineage>
</organism>
<proteinExistence type="predicted"/>
<evidence type="ECO:0000313" key="2">
    <source>
        <dbReference type="Proteomes" id="UP000023464"/>
    </source>
</evidence>
<keyword evidence="2" id="KW-1185">Reference proteome</keyword>
<comment type="caution">
    <text evidence="1">The sequence shown here is derived from an EMBL/GenBank/DDBJ whole genome shotgun (WGS) entry which is preliminary data.</text>
</comment>
<evidence type="ECO:0000313" key="1">
    <source>
        <dbReference type="EMBL" id="EYU15148.1"/>
    </source>
</evidence>
<accession>A0A022PJN6</accession>
<protein>
    <submittedName>
        <fullName evidence="1">Uncharacterized protein</fullName>
    </submittedName>
</protein>
<sequence>MITLMDNYVTGTLSDYSDNPALQTFRGYY</sequence>
<dbReference type="AlphaFoldDB" id="A0A022PJN6"/>
<name>A0A022PJN6_9GAMM</name>